<dbReference type="Proteomes" id="UP001207468">
    <property type="component" value="Unassembled WGS sequence"/>
</dbReference>
<protein>
    <submittedName>
        <fullName evidence="1">Uncharacterized protein</fullName>
    </submittedName>
</protein>
<name>A0ACC0U744_9AGAM</name>
<accession>A0ACC0U744</accession>
<sequence>MTLRIILRRRHLNPRLLSPSFASKHPVSPPAPYPLPPDQQREFEALRRRAEAIPIPPESPPERHPDVPEPLEPDFDGDINPATGERGGPKREPVQRWVQHEGDWSFKGRVSDF</sequence>
<keyword evidence="2" id="KW-1185">Reference proteome</keyword>
<evidence type="ECO:0000313" key="2">
    <source>
        <dbReference type="Proteomes" id="UP001207468"/>
    </source>
</evidence>
<organism evidence="1 2">
    <name type="scientific">Russula earlei</name>
    <dbReference type="NCBI Taxonomy" id="71964"/>
    <lineage>
        <taxon>Eukaryota</taxon>
        <taxon>Fungi</taxon>
        <taxon>Dikarya</taxon>
        <taxon>Basidiomycota</taxon>
        <taxon>Agaricomycotina</taxon>
        <taxon>Agaricomycetes</taxon>
        <taxon>Russulales</taxon>
        <taxon>Russulaceae</taxon>
        <taxon>Russula</taxon>
    </lineage>
</organism>
<gene>
    <name evidence="1" type="ORF">F5148DRAFT_1204986</name>
</gene>
<dbReference type="EMBL" id="JAGFNK010000125">
    <property type="protein sequence ID" value="KAI9507428.1"/>
    <property type="molecule type" value="Genomic_DNA"/>
</dbReference>
<proteinExistence type="predicted"/>
<reference evidence="1" key="1">
    <citation type="submission" date="2021-03" db="EMBL/GenBank/DDBJ databases">
        <title>Evolutionary priming and transition to the ectomycorrhizal habit in an iconic lineage of mushroom-forming fungi: is preadaptation a requirement?</title>
        <authorList>
            <consortium name="DOE Joint Genome Institute"/>
            <person name="Looney B.P."/>
            <person name="Miyauchi S."/>
            <person name="Morin E."/>
            <person name="Drula E."/>
            <person name="Courty P.E."/>
            <person name="Chicoki N."/>
            <person name="Fauchery L."/>
            <person name="Kohler A."/>
            <person name="Kuo A."/>
            <person name="LaButti K."/>
            <person name="Pangilinan J."/>
            <person name="Lipzen A."/>
            <person name="Riley R."/>
            <person name="Andreopoulos W."/>
            <person name="He G."/>
            <person name="Johnson J."/>
            <person name="Barry K.W."/>
            <person name="Grigoriev I.V."/>
            <person name="Nagy L."/>
            <person name="Hibbett D."/>
            <person name="Henrissat B."/>
            <person name="Matheny P.B."/>
            <person name="Labbe J."/>
            <person name="Martin A.F."/>
        </authorList>
    </citation>
    <scope>NUCLEOTIDE SEQUENCE</scope>
    <source>
        <strain evidence="1">BPL698</strain>
    </source>
</reference>
<comment type="caution">
    <text evidence="1">The sequence shown here is derived from an EMBL/GenBank/DDBJ whole genome shotgun (WGS) entry which is preliminary data.</text>
</comment>
<evidence type="ECO:0000313" key="1">
    <source>
        <dbReference type="EMBL" id="KAI9507428.1"/>
    </source>
</evidence>